<evidence type="ECO:0000256" key="3">
    <source>
        <dbReference type="ARBA" id="ARBA00022723"/>
    </source>
</evidence>
<proteinExistence type="inferred from homology"/>
<dbReference type="GO" id="GO:0046872">
    <property type="term" value="F:metal ion binding"/>
    <property type="evidence" value="ECO:0007669"/>
    <property type="project" value="UniProtKB-KW"/>
</dbReference>
<feature type="region of interest" description="Disordered" evidence="7">
    <location>
        <begin position="619"/>
        <end position="638"/>
    </location>
</feature>
<dbReference type="GO" id="GO:0008237">
    <property type="term" value="F:metallopeptidase activity"/>
    <property type="evidence" value="ECO:0007669"/>
    <property type="project" value="UniProtKB-KW"/>
</dbReference>
<keyword evidence="3" id="KW-0479">Metal-binding</keyword>
<name>A0A6I6SS33_9GAMM</name>
<dbReference type="PANTHER" id="PTHR43690">
    <property type="entry name" value="NARDILYSIN"/>
    <property type="match status" value="1"/>
</dbReference>
<dbReference type="EMBL" id="CP035042">
    <property type="protein sequence ID" value="QHC51576.1"/>
    <property type="molecule type" value="Genomic_DNA"/>
</dbReference>
<dbReference type="Pfam" id="PF22456">
    <property type="entry name" value="PqqF-like_C_4"/>
    <property type="match status" value="1"/>
</dbReference>
<keyword evidence="5" id="KW-0862">Zinc</keyword>
<dbReference type="InterPro" id="IPR050626">
    <property type="entry name" value="Peptidase_M16"/>
</dbReference>
<evidence type="ECO:0000313" key="10">
    <source>
        <dbReference type="EMBL" id="QHC51576.1"/>
    </source>
</evidence>
<keyword evidence="2" id="KW-0645">Protease</keyword>
<evidence type="ECO:0000256" key="6">
    <source>
        <dbReference type="ARBA" id="ARBA00023049"/>
    </source>
</evidence>
<keyword evidence="11" id="KW-1185">Reference proteome</keyword>
<dbReference type="PANTHER" id="PTHR43690:SF18">
    <property type="entry name" value="INSULIN-DEGRADING ENZYME-RELATED"/>
    <property type="match status" value="1"/>
</dbReference>
<feature type="domain" description="Coenzyme PQQ synthesis protein F-like C-terminal lobe" evidence="9">
    <location>
        <begin position="670"/>
        <end position="768"/>
    </location>
</feature>
<sequence length="826" mass="89343">MNHPSAVSDDELARRAGLPPGSRLREARLANGLTVAAAEVPDARWQRLVGAAGVGYLDEPDDCRGLAHLLEHVLFLGSTGFPGAGELARWVGERGGRYNARTDESITEVHLHLPPVDTDEGLARLVDMLARPRFEPGLVAHEVAVLEAEFRARLADPALHRLAALGQLCREGHPARHCHAGNRTTLGTDASRLAARLADFHVHHYRAGGMALVMLGPLPLEVQLELLTRHGTALPAGDAPSPPRAWRWAQPGGVAWHSPTSRTSATSLELFWPLPDEQATAHANRLAAVAARLADGHLAATLQAAMELDRLEVTLEPVGLGSALALNLAPAPDEETVQAMLATCCAAFEQAIVATLPAPSVPAADLDAWPRRYARQLAGSVKRAPCDAISEETAPLPWLTSEQYRLLWHAPAASGRWKTLTETGTRWRPQPLPEEQAPLPWRCPPALSLRPRPDTSESTPRQLCQSARLTLWSGEPVRLADAPAASLCLGWPAPAAQQGARLFRWRQNTLPLRQAALAQGLQLSCAGDARGDWLIVSGAAERLCSLAELALARWPEQAAQHPCDPPVGLLAQRLLTLLETSTLRVARAGALPVLGWVSGGEDADAAQAMLSHLAGRLSAGPPMAASATPHEASEENDDTRWLPPQGDDHVAMLEVAGPDDTPRSRWLLRLLAQCHDAAFQHEMRQRRGLGYVAAVRYREASGTPRLGYVVQSPHAGIGELRQAIADFLTQQGEALAHLTAAEMERRKRSLLAHAGHPETQAEAIAQLWQALRRHAAMKNASPPWQPLPWEAESQALAALHVDSLLDLAKDLAAGRLVQRWWLHQPR</sequence>
<evidence type="ECO:0000256" key="5">
    <source>
        <dbReference type="ARBA" id="ARBA00022833"/>
    </source>
</evidence>
<evidence type="ECO:0000256" key="1">
    <source>
        <dbReference type="ARBA" id="ARBA00007261"/>
    </source>
</evidence>
<dbReference type="RefSeq" id="WP_159554915.1">
    <property type="nucleotide sequence ID" value="NZ_CP035042.1"/>
</dbReference>
<gene>
    <name evidence="10" type="ORF">EKK97_20960</name>
</gene>
<dbReference type="InterPro" id="IPR011765">
    <property type="entry name" value="Pept_M16_N"/>
</dbReference>
<dbReference type="Proteomes" id="UP000464013">
    <property type="component" value="Chromosome"/>
</dbReference>
<evidence type="ECO:0000259" key="9">
    <source>
        <dbReference type="Pfam" id="PF22456"/>
    </source>
</evidence>
<dbReference type="KEGG" id="htx:EKK97_20960"/>
<evidence type="ECO:0000256" key="2">
    <source>
        <dbReference type="ARBA" id="ARBA00022670"/>
    </source>
</evidence>
<evidence type="ECO:0000259" key="8">
    <source>
        <dbReference type="Pfam" id="PF00675"/>
    </source>
</evidence>
<dbReference type="Pfam" id="PF00675">
    <property type="entry name" value="Peptidase_M16"/>
    <property type="match status" value="1"/>
</dbReference>
<dbReference type="InterPro" id="IPR011249">
    <property type="entry name" value="Metalloenz_LuxS/M16"/>
</dbReference>
<keyword evidence="6" id="KW-0482">Metalloprotease</keyword>
<comment type="similarity">
    <text evidence="1">Belongs to the peptidase M16 family.</text>
</comment>
<evidence type="ECO:0000313" key="11">
    <source>
        <dbReference type="Proteomes" id="UP000464013"/>
    </source>
</evidence>
<evidence type="ECO:0000256" key="4">
    <source>
        <dbReference type="ARBA" id="ARBA00022801"/>
    </source>
</evidence>
<keyword evidence="4" id="KW-0378">Hydrolase</keyword>
<dbReference type="InterPro" id="IPR054734">
    <property type="entry name" value="PqqF-like_C_4"/>
</dbReference>
<reference evidence="10 11" key="1">
    <citation type="submission" date="2019-01" db="EMBL/GenBank/DDBJ databases">
        <title>Complete genome of a denitifying bacterium Halomons sp. BC-M4-5.</title>
        <authorList>
            <person name="Wang L."/>
            <person name="Shao Z."/>
        </authorList>
    </citation>
    <scope>NUCLEOTIDE SEQUENCE [LARGE SCALE GENOMIC DNA]</scope>
    <source>
        <strain evidence="10 11">BC-M4-5</strain>
    </source>
</reference>
<organism evidence="10 11">
    <name type="scientific">Billgrantia tianxiuensis</name>
    <dbReference type="NCBI Taxonomy" id="2497861"/>
    <lineage>
        <taxon>Bacteria</taxon>
        <taxon>Pseudomonadati</taxon>
        <taxon>Pseudomonadota</taxon>
        <taxon>Gammaproteobacteria</taxon>
        <taxon>Oceanospirillales</taxon>
        <taxon>Halomonadaceae</taxon>
        <taxon>Billgrantia</taxon>
    </lineage>
</organism>
<dbReference type="SUPFAM" id="SSF63411">
    <property type="entry name" value="LuxS/MPP-like metallohydrolase"/>
    <property type="match status" value="2"/>
</dbReference>
<dbReference type="AlphaFoldDB" id="A0A6I6SS33"/>
<evidence type="ECO:0000256" key="7">
    <source>
        <dbReference type="SAM" id="MobiDB-lite"/>
    </source>
</evidence>
<feature type="domain" description="Peptidase M16 N-terminal" evidence="8">
    <location>
        <begin position="54"/>
        <end position="156"/>
    </location>
</feature>
<dbReference type="GO" id="GO:0006508">
    <property type="term" value="P:proteolysis"/>
    <property type="evidence" value="ECO:0007669"/>
    <property type="project" value="UniProtKB-KW"/>
</dbReference>
<protein>
    <submittedName>
        <fullName evidence="10">Uncharacterized protein</fullName>
    </submittedName>
</protein>
<dbReference type="Gene3D" id="3.30.830.10">
    <property type="entry name" value="Metalloenzyme, LuxS/M16 peptidase-like"/>
    <property type="match status" value="2"/>
</dbReference>
<dbReference type="OrthoDB" id="9811314at2"/>
<accession>A0A6I6SS33</accession>